<dbReference type="SUPFAM" id="SSF53448">
    <property type="entry name" value="Nucleotide-diphospho-sugar transferases"/>
    <property type="match status" value="1"/>
</dbReference>
<dbReference type="Pfam" id="PF13632">
    <property type="entry name" value="Glyco_trans_2_3"/>
    <property type="match status" value="1"/>
</dbReference>
<dbReference type="InterPro" id="IPR029044">
    <property type="entry name" value="Nucleotide-diphossugar_trans"/>
</dbReference>
<feature type="region of interest" description="Disordered" evidence="7">
    <location>
        <begin position="603"/>
        <end position="624"/>
    </location>
</feature>
<dbReference type="PANTHER" id="PTHR43867:SF4">
    <property type="entry name" value="BETA-(1-3)-GLUCOSYL TRANSFERASE"/>
    <property type="match status" value="1"/>
</dbReference>
<comment type="caution">
    <text evidence="10">The sequence shown here is derived from an EMBL/GenBank/DDBJ whole genome shotgun (WGS) entry which is preliminary data.</text>
</comment>
<evidence type="ECO:0000256" key="1">
    <source>
        <dbReference type="ARBA" id="ARBA00004141"/>
    </source>
</evidence>
<feature type="transmembrane region" description="Helical" evidence="8">
    <location>
        <begin position="88"/>
        <end position="107"/>
    </location>
</feature>
<dbReference type="Proteomes" id="UP000642284">
    <property type="component" value="Unassembled WGS sequence"/>
</dbReference>
<gene>
    <name evidence="10" type="ORF">H9Y04_26075</name>
</gene>
<evidence type="ECO:0000313" key="10">
    <source>
        <dbReference type="EMBL" id="MBC9716014.1"/>
    </source>
</evidence>
<feature type="transmembrane region" description="Helical" evidence="8">
    <location>
        <begin position="429"/>
        <end position="454"/>
    </location>
</feature>
<accession>A0ABR7SL24</accession>
<dbReference type="InterPro" id="IPR001173">
    <property type="entry name" value="Glyco_trans_2-like"/>
</dbReference>
<proteinExistence type="predicted"/>
<reference evidence="10 11" key="1">
    <citation type="submission" date="2020-08" db="EMBL/GenBank/DDBJ databases">
        <title>Genemic of Streptomyces polyaspartic.</title>
        <authorList>
            <person name="Liu W."/>
        </authorList>
    </citation>
    <scope>NUCLEOTIDE SEQUENCE [LARGE SCALE GENOMIC DNA]</scope>
    <source>
        <strain evidence="10 11">TRM66268-LWL</strain>
    </source>
</reference>
<feature type="transmembrane region" description="Helical" evidence="8">
    <location>
        <begin position="540"/>
        <end position="561"/>
    </location>
</feature>
<feature type="transmembrane region" description="Helical" evidence="8">
    <location>
        <begin position="60"/>
        <end position="76"/>
    </location>
</feature>
<feature type="domain" description="Glycosyltransferase 2-like" evidence="9">
    <location>
        <begin position="255"/>
        <end position="447"/>
    </location>
</feature>
<keyword evidence="2" id="KW-0328">Glycosyltransferase</keyword>
<keyword evidence="6 8" id="KW-0472">Membrane</keyword>
<evidence type="ECO:0000256" key="4">
    <source>
        <dbReference type="ARBA" id="ARBA00022692"/>
    </source>
</evidence>
<keyword evidence="5 8" id="KW-1133">Transmembrane helix</keyword>
<name>A0ABR7SL24_9ACTN</name>
<feature type="transmembrane region" description="Helical" evidence="8">
    <location>
        <begin position="466"/>
        <end position="483"/>
    </location>
</feature>
<dbReference type="Gene3D" id="3.90.550.10">
    <property type="entry name" value="Spore Coat Polysaccharide Biosynthesis Protein SpsA, Chain A"/>
    <property type="match status" value="1"/>
</dbReference>
<feature type="transmembrane region" description="Helical" evidence="8">
    <location>
        <begin position="6"/>
        <end position="25"/>
    </location>
</feature>
<evidence type="ECO:0000256" key="6">
    <source>
        <dbReference type="ARBA" id="ARBA00023136"/>
    </source>
</evidence>
<keyword evidence="4 8" id="KW-0812">Transmembrane</keyword>
<evidence type="ECO:0000256" key="2">
    <source>
        <dbReference type="ARBA" id="ARBA00022676"/>
    </source>
</evidence>
<feature type="transmembrane region" description="Helical" evidence="8">
    <location>
        <begin position="567"/>
        <end position="593"/>
    </location>
</feature>
<protein>
    <submittedName>
        <fullName evidence="10">Glycosyltransferase</fullName>
    </submittedName>
</protein>
<evidence type="ECO:0000256" key="8">
    <source>
        <dbReference type="SAM" id="Phobius"/>
    </source>
</evidence>
<feature type="transmembrane region" description="Helical" evidence="8">
    <location>
        <begin position="37"/>
        <end position="54"/>
    </location>
</feature>
<dbReference type="EMBL" id="JACTVJ010000012">
    <property type="protein sequence ID" value="MBC9716014.1"/>
    <property type="molecule type" value="Genomic_DNA"/>
</dbReference>
<keyword evidence="3" id="KW-0808">Transferase</keyword>
<organism evidence="10 11">
    <name type="scientific">Streptomyces polyasparticus</name>
    <dbReference type="NCBI Taxonomy" id="2767826"/>
    <lineage>
        <taxon>Bacteria</taxon>
        <taxon>Bacillati</taxon>
        <taxon>Actinomycetota</taxon>
        <taxon>Actinomycetes</taxon>
        <taxon>Kitasatosporales</taxon>
        <taxon>Streptomycetaceae</taxon>
        <taxon>Streptomyces</taxon>
    </lineage>
</organism>
<evidence type="ECO:0000256" key="5">
    <source>
        <dbReference type="ARBA" id="ARBA00022989"/>
    </source>
</evidence>
<evidence type="ECO:0000259" key="9">
    <source>
        <dbReference type="Pfam" id="PF13632"/>
    </source>
</evidence>
<keyword evidence="11" id="KW-1185">Reference proteome</keyword>
<evidence type="ECO:0000256" key="3">
    <source>
        <dbReference type="ARBA" id="ARBA00022679"/>
    </source>
</evidence>
<dbReference type="PANTHER" id="PTHR43867">
    <property type="entry name" value="CELLULOSE SYNTHASE CATALYTIC SUBUNIT A [UDP-FORMING]"/>
    <property type="match status" value="1"/>
</dbReference>
<sequence length="624" mass="67824">MDEYFSDVLLVNTAALLGGLTLLALRHRPRTGRVGSLAAGGIWVAMALVTLLSLRGAGPWPVAFAAAQGFAVWLTGRRTALHVPGRVVLVALYSTALNGTMWFIHFACTVDVSALTRGLLLAMIPTMLAALPMSALQTFLDAESLCRTHWKRPYVPHAEPRRTGPKVSVHVPCYSEPPDVVIATLDALARLTYEDFEVLVVDNNTKDPALWRPVEAHCEALGPRFRFHHVDPLPGAKGGALNYALAHTGPDVELIALVDADYRMEPDFLSRLVGHFEDPRLGFIQAKYDFRDWQGSAFLTGAFWGYQVPFPALYRSRNDRVATHPMGTSCLLRRRAVEQAGGWSETCVTEDSEIGVRIQAAGYTSYTFDEPLGAGLAPETFEAFKKQRFRWTYGPVQQFKEHWRLYPPRPFGRASRISRAQRLLCMHHGLGLITSAVAMVVGLPLGLAALASMLAHGERPPVGYEIWLAFAASLTATTGLRWCRFRRLAGADRTGAGLAMLVELSLTWNSTVATLNALVTSNTSWRGTSKFKAGPQGWRALAAARTETVLGLLLLGAGGLAPLDGSGFLLFVSALLVLRAGTYLAASAVSLIAERDLRAAVPRLPGPRQPRRAAALASRDGAQS</sequence>
<evidence type="ECO:0000313" key="11">
    <source>
        <dbReference type="Proteomes" id="UP000642284"/>
    </source>
</evidence>
<comment type="subcellular location">
    <subcellularLocation>
        <location evidence="1">Membrane</location>
        <topology evidence="1">Multi-pass membrane protein</topology>
    </subcellularLocation>
</comment>
<dbReference type="RefSeq" id="WP_187816438.1">
    <property type="nucleotide sequence ID" value="NZ_JACTVJ010000012.1"/>
</dbReference>
<feature type="transmembrane region" description="Helical" evidence="8">
    <location>
        <begin position="119"/>
        <end position="142"/>
    </location>
</feature>
<evidence type="ECO:0000256" key="7">
    <source>
        <dbReference type="SAM" id="MobiDB-lite"/>
    </source>
</evidence>
<dbReference type="InterPro" id="IPR050321">
    <property type="entry name" value="Glycosyltr_2/OpgH_subfam"/>
</dbReference>